<protein>
    <submittedName>
        <fullName evidence="2">Beta-lactamase class A</fullName>
    </submittedName>
</protein>
<dbReference type="PANTHER" id="PTHR35333:SF3">
    <property type="entry name" value="BETA-LACTAMASE-TYPE TRANSPEPTIDASE FOLD CONTAINING PROTEIN"/>
    <property type="match status" value="1"/>
</dbReference>
<name>A0A662Z4R3_9STAP</name>
<dbReference type="Pfam" id="PF13354">
    <property type="entry name" value="Beta-lactamase2"/>
    <property type="match status" value="1"/>
</dbReference>
<dbReference type="Gene3D" id="3.40.710.10">
    <property type="entry name" value="DD-peptidase/beta-lactamase superfamily"/>
    <property type="match status" value="1"/>
</dbReference>
<keyword evidence="3" id="KW-1185">Reference proteome</keyword>
<dbReference type="SUPFAM" id="SSF56601">
    <property type="entry name" value="beta-lactamase/transpeptidase-like"/>
    <property type="match status" value="1"/>
</dbReference>
<dbReference type="GO" id="GO:0008800">
    <property type="term" value="F:beta-lactamase activity"/>
    <property type="evidence" value="ECO:0007669"/>
    <property type="project" value="InterPro"/>
</dbReference>
<dbReference type="OrthoDB" id="9775096at2"/>
<reference evidence="2 3" key="1">
    <citation type="submission" date="2016-10" db="EMBL/GenBank/DDBJ databases">
        <authorList>
            <person name="Varghese N."/>
            <person name="Submissions S."/>
        </authorList>
    </citation>
    <scope>NUCLEOTIDE SEQUENCE [LARGE SCALE GENOMIC DNA]</scope>
    <source>
        <strain evidence="2 3">IBRC-M10081</strain>
    </source>
</reference>
<feature type="domain" description="Beta-lactamase class A catalytic" evidence="1">
    <location>
        <begin position="24"/>
        <end position="229"/>
    </location>
</feature>
<dbReference type="EMBL" id="FOIT01000002">
    <property type="protein sequence ID" value="SEV94695.1"/>
    <property type="molecule type" value="Genomic_DNA"/>
</dbReference>
<accession>A0A662Z4R3</accession>
<evidence type="ECO:0000313" key="2">
    <source>
        <dbReference type="EMBL" id="SEV94695.1"/>
    </source>
</evidence>
<dbReference type="RefSeq" id="WP_091474383.1">
    <property type="nucleotide sequence ID" value="NZ_FOIT01000002.1"/>
</dbReference>
<gene>
    <name evidence="2" type="ORF">SAMN05192557_0939</name>
</gene>
<dbReference type="GO" id="GO:0030655">
    <property type="term" value="P:beta-lactam antibiotic catabolic process"/>
    <property type="evidence" value="ECO:0007669"/>
    <property type="project" value="InterPro"/>
</dbReference>
<organism evidence="2 3">
    <name type="scientific">Aliicoccus persicus</name>
    <dbReference type="NCBI Taxonomy" id="930138"/>
    <lineage>
        <taxon>Bacteria</taxon>
        <taxon>Bacillati</taxon>
        <taxon>Bacillota</taxon>
        <taxon>Bacilli</taxon>
        <taxon>Bacillales</taxon>
        <taxon>Staphylococcaceae</taxon>
        <taxon>Aliicoccus</taxon>
    </lineage>
</organism>
<evidence type="ECO:0000259" key="1">
    <source>
        <dbReference type="Pfam" id="PF13354"/>
    </source>
</evidence>
<dbReference type="InterPro" id="IPR045155">
    <property type="entry name" value="Beta-lactam_cat"/>
</dbReference>
<dbReference type="GO" id="GO:0046677">
    <property type="term" value="P:response to antibiotic"/>
    <property type="evidence" value="ECO:0007669"/>
    <property type="project" value="InterPro"/>
</dbReference>
<evidence type="ECO:0000313" key="3">
    <source>
        <dbReference type="Proteomes" id="UP000243605"/>
    </source>
</evidence>
<dbReference type="PANTHER" id="PTHR35333">
    <property type="entry name" value="BETA-LACTAMASE"/>
    <property type="match status" value="1"/>
</dbReference>
<dbReference type="Proteomes" id="UP000243605">
    <property type="component" value="Unassembled WGS sequence"/>
</dbReference>
<dbReference type="InterPro" id="IPR000871">
    <property type="entry name" value="Beta-lactam_class-A"/>
</dbReference>
<sequence>MLEKEIQELVDQQSGNISYVIRLGDEVLKYRESETYYPASTVKVPNAMANMLAFENELDKMIPVENPVDGCGVLHTLGHTKEITLYDAIVLSIIISDNTAANMVIDHIGVKDLNEYYQKFGMKDSYLRGKYYDFDNKDRRNSTVTADDLYQVMQLLTEENDVFPTHLRERLLDIMKRQQFNDRIGGFLINQDDGKREFYIASKTGSVNNLEHDFGVISYEGNTVTFSVCSDGWQSNVEARKFLMELGNIFHKYLSK</sequence>
<dbReference type="AlphaFoldDB" id="A0A662Z4R3"/>
<dbReference type="InterPro" id="IPR012338">
    <property type="entry name" value="Beta-lactam/transpept-like"/>
</dbReference>
<proteinExistence type="predicted"/>